<gene>
    <name evidence="5" type="ORF">G3572_10445</name>
</gene>
<evidence type="ECO:0000256" key="4">
    <source>
        <dbReference type="PIRSR" id="PIRSR001365-2"/>
    </source>
</evidence>
<proteinExistence type="inferred from homology"/>
<keyword evidence="6" id="KW-1185">Reference proteome</keyword>
<dbReference type="Proteomes" id="UP000481421">
    <property type="component" value="Unassembled WGS sequence"/>
</dbReference>
<reference evidence="5 6" key="1">
    <citation type="submission" date="2020-02" db="EMBL/GenBank/DDBJ databases">
        <title>Rhodobacter algicola sp. nov., isolated from microalga culture.</title>
        <authorList>
            <person name="Park C.-Y."/>
        </authorList>
    </citation>
    <scope>NUCLEOTIDE SEQUENCE [LARGE SCALE GENOMIC DNA]</scope>
    <source>
        <strain evidence="5 6">ETT8</strain>
    </source>
</reference>
<dbReference type="EMBL" id="JAAIKE010000003">
    <property type="protein sequence ID" value="NEX46625.1"/>
    <property type="molecule type" value="Genomic_DNA"/>
</dbReference>
<feature type="active site" description="Proton donor/acceptor" evidence="3">
    <location>
        <position position="138"/>
    </location>
</feature>
<dbReference type="InterPro" id="IPR002220">
    <property type="entry name" value="DapA-like"/>
</dbReference>
<feature type="binding site" evidence="4">
    <location>
        <position position="47"/>
    </location>
    <ligand>
        <name>pyruvate</name>
        <dbReference type="ChEBI" id="CHEBI:15361"/>
    </ligand>
</feature>
<dbReference type="AlphaFoldDB" id="A0A6B3RRL0"/>
<evidence type="ECO:0000256" key="3">
    <source>
        <dbReference type="PIRSR" id="PIRSR001365-1"/>
    </source>
</evidence>
<dbReference type="SUPFAM" id="SSF51569">
    <property type="entry name" value="Aldolase"/>
    <property type="match status" value="1"/>
</dbReference>
<comment type="similarity">
    <text evidence="2">Belongs to the DapA family.</text>
</comment>
<dbReference type="InterPro" id="IPR013785">
    <property type="entry name" value="Aldolase_TIM"/>
</dbReference>
<protein>
    <submittedName>
        <fullName evidence="5">Dihydrodipicolinate synthase family protein</fullName>
    </submittedName>
</protein>
<dbReference type="PANTHER" id="PTHR12128">
    <property type="entry name" value="DIHYDRODIPICOLINATE SYNTHASE"/>
    <property type="match status" value="1"/>
</dbReference>
<evidence type="ECO:0000313" key="5">
    <source>
        <dbReference type="EMBL" id="NEX46625.1"/>
    </source>
</evidence>
<dbReference type="RefSeq" id="WP_164611519.1">
    <property type="nucleotide sequence ID" value="NZ_JAAIKE010000003.1"/>
</dbReference>
<dbReference type="GO" id="GO:0008840">
    <property type="term" value="F:4-hydroxy-tetrahydrodipicolinate synthase activity"/>
    <property type="evidence" value="ECO:0007669"/>
    <property type="project" value="TreeGrafter"/>
</dbReference>
<evidence type="ECO:0000256" key="2">
    <source>
        <dbReference type="PIRNR" id="PIRNR001365"/>
    </source>
</evidence>
<dbReference type="PIRSF" id="PIRSF001365">
    <property type="entry name" value="DHDPS"/>
    <property type="match status" value="1"/>
</dbReference>
<dbReference type="PANTHER" id="PTHR12128:SF67">
    <property type="entry name" value="BLR3884 PROTEIN"/>
    <property type="match status" value="1"/>
</dbReference>
<dbReference type="Gene3D" id="3.20.20.70">
    <property type="entry name" value="Aldolase class I"/>
    <property type="match status" value="1"/>
</dbReference>
<dbReference type="SMART" id="SM01130">
    <property type="entry name" value="DHDPS"/>
    <property type="match status" value="1"/>
</dbReference>
<comment type="caution">
    <text evidence="5">The sequence shown here is derived from an EMBL/GenBank/DDBJ whole genome shotgun (WGS) entry which is preliminary data.</text>
</comment>
<organism evidence="5 6">
    <name type="scientific">Pseudotabrizicola algicola</name>
    <dbReference type="NCBI Taxonomy" id="2709381"/>
    <lineage>
        <taxon>Bacteria</taxon>
        <taxon>Pseudomonadati</taxon>
        <taxon>Pseudomonadota</taxon>
        <taxon>Alphaproteobacteria</taxon>
        <taxon>Rhodobacterales</taxon>
        <taxon>Paracoccaceae</taxon>
        <taxon>Pseudotabrizicola</taxon>
    </lineage>
</organism>
<accession>A0A6B3RRL0</accession>
<name>A0A6B3RRL0_9RHOB</name>
<evidence type="ECO:0000313" key="6">
    <source>
        <dbReference type="Proteomes" id="UP000481421"/>
    </source>
</evidence>
<dbReference type="CDD" id="cd00408">
    <property type="entry name" value="DHDPS-like"/>
    <property type="match status" value="1"/>
</dbReference>
<evidence type="ECO:0000256" key="1">
    <source>
        <dbReference type="ARBA" id="ARBA00023239"/>
    </source>
</evidence>
<feature type="active site" description="Schiff-base intermediate with substrate" evidence="3">
    <location>
        <position position="168"/>
    </location>
</feature>
<keyword evidence="1 2" id="KW-0456">Lyase</keyword>
<dbReference type="Pfam" id="PF00701">
    <property type="entry name" value="DHDPS"/>
    <property type="match status" value="1"/>
</dbReference>
<dbReference type="PRINTS" id="PR00146">
    <property type="entry name" value="DHPICSNTHASE"/>
</dbReference>
<feature type="binding site" evidence="4">
    <location>
        <position position="209"/>
    </location>
    <ligand>
        <name>pyruvate</name>
        <dbReference type="ChEBI" id="CHEBI:15361"/>
    </ligand>
</feature>
<sequence>MTHTPRLFVPLITPFAQDLSVDVPRLQAVAQRMLDDGADGLAPFGTTSEATSMSVEERIMALEALVEAGIDPGCLIPGTGCAALPDTIRLTRHAVSLGARGTLTLPPFFYKPLSEEGVFAAYARVIEAVGPGLRLFLYHIPQMSGVPITVELIGRLMDAFPGVVAGLKDSSGNWDNTAAIIAAFPEIETYSASEALLVRNVAAGGAGCISASANINAHGIAALIRGLGTPDEAALLADAAAIRGLCEKLPLIPGVKAIVARRMKDDAYARVRPPLVAVGQDHSVAVAAVAARSYGESASV</sequence>